<evidence type="ECO:0000313" key="2">
    <source>
        <dbReference type="EMBL" id="MBB3874825.1"/>
    </source>
</evidence>
<accession>A0AAW3TRS2</accession>
<evidence type="ECO:0000313" key="3">
    <source>
        <dbReference type="Proteomes" id="UP000528945"/>
    </source>
</evidence>
<proteinExistence type="predicted"/>
<dbReference type="RefSeq" id="WP_147035456.1">
    <property type="nucleotide sequence ID" value="NZ_JACIDB010000001.1"/>
</dbReference>
<evidence type="ECO:0000256" key="1">
    <source>
        <dbReference type="SAM" id="MobiDB-lite"/>
    </source>
</evidence>
<keyword evidence="2" id="KW-0378">Hydrolase</keyword>
<feature type="region of interest" description="Disordered" evidence="1">
    <location>
        <begin position="482"/>
        <end position="515"/>
    </location>
</feature>
<name>A0AAW3TRS2_9SPHN</name>
<gene>
    <name evidence="2" type="ORF">GGR47_001041</name>
</gene>
<comment type="caution">
    <text evidence="2">The sequence shown here is derived from an EMBL/GenBank/DDBJ whole genome shotgun (WGS) entry which is preliminary data.</text>
</comment>
<keyword evidence="3" id="KW-1185">Reference proteome</keyword>
<sequence length="1653" mass="176166">MIDDPWSEFQPAPSTRTAPMVAPADPWGEFKPAPGKRRKPDYAAAGATLVPTGQAHDGDTFALTNGQNARLYGADAFELAQTGRARDGTAVQLGQMARTSLLPYLQPGAVVTPTGAATYGRPVASLERGGDAADGLLRQGLAVATPSFLKGDPNRLSAYMEAERFARLNGKGAWQTAFQQPASYRHKTPDPWAKPETGQAGDAVAVFNDEPMPFQGLRPEIAQGYAAIFQNMASKPEDLLAYAKANGFQIDEGETRKLYARRAKAGGAGNVVSYKDAPRVLTDNKDGATGSFLRGVADPINMLDEMGAVVDTVVPNARENVWSSDRRFGDILANNLDQNRSILAYDDANHPYARFGGQLAGGLITPGASVEGLGYRAAAEVLRNGGTRYAAEQAARQAVVRRLGVAGAIEGGLAGVGQGEDARGRFQGALIGAPAGLALGTAAGALAPAVGRLIGRPFSRLAGRDGEQAAQDLADGAIDSAKSRASNDLPRPRDVLDIQPAPFTAPDTAARQPDFLTMPPRYRTQPSTSAPSINTAAPIRSAPPARTLADVQAEAAEWAAQRGWRRQEGDGLPPIMLHGSPRPDIQEFDPYGRGGYGLFGAGTYLTDSADIASQYTGKGLSKAAQETAADRTLYAVRQAVKNPLDMDKAADRETWEAVAKRVVGDYGSRYFDDLPQGATNEQMFREVEDILSSEGVTASEGRETMDALVRSLGHDGITHIGGGRVNKDGPRHRVVIALDPEQTEIVDRLSIGKLMQPPGPRNPDWIDVGQVAPRNGGVAPLPSLDPLAARRGAPVDYLNVGRPAQAMANETPSPSLTGPVADEWAEFTPAAQTGASAERIAQAEGVTSRDMLPLPANTVDGVDEAARIEAGRYAPVRAPNEDAAPVRAYEEWGENAPNLAGNIRLDKLDSPQAIKRALAQTDRIAGGFDAARRGRITQAETKSLAEDLGMTADDLLKRRKGQAFNAEEALAARQLLARSASDLVNMAKRMARVQTPGDELEAAFRGAWLRHAAIQEQVAGMTAEAGRLLQQFRMTADSRDVSQVLSSLGETLGGTARMKDVAERIVDLEKVGTTPAGINQFALRSLLPKWRDKAIELYINSLLSGPQTHAVNILSNTLTSLAQIPEHAVAAGIGAVRKALPGQAETDRVLFSELGTRAAGMVSGAREGMAAAARSFLTGDAADAVTKVESQMSAIGGRAGRIIRTPTRLLTAEDELFKGIASRMELNGLAMRQAVNEGLKGQAARDRAADLVLNPTDELLQRSMDYARYLTFQTPLRHGSFSAGLSAATQGQPLAKLLLPFIRTPMNLLKFAAERSPAALAMKSWRKEYAAGGARRDMAITRAVVGTGVGAAIYEMALAGHITGGGPADRSARRLLEANGWQPYSLKIGDRYYSYARLDPFSTTIGTVADLVDLRSHMTDAQQERSGTLVLAAIANNLTSKTWLSGLSSALEAVNDPGRYMDNFVSRTAGAIAVPALVAQVARETDPLMREARGPMDRIRSRIPGVSTGLYPRRDVFGRPMEAQDAIGPDIISPVYTGQDRGDPTIAALVDAGATMSMPAKTYKDGGKYKKWTPEQYDSLQAAVGELAKPRLDALVSSPSWRAKDREGQQNAVGTVMKNARMEAKRRIMGGMMFSGFPAARSADPWAEFKPAR</sequence>
<dbReference type="EMBL" id="JACIDB010000001">
    <property type="protein sequence ID" value="MBB3874825.1"/>
    <property type="molecule type" value="Genomic_DNA"/>
</dbReference>
<dbReference type="Proteomes" id="UP000528945">
    <property type="component" value="Unassembled WGS sequence"/>
</dbReference>
<keyword evidence="2" id="KW-0540">Nuclease</keyword>
<reference evidence="2 3" key="1">
    <citation type="submission" date="2020-08" db="EMBL/GenBank/DDBJ databases">
        <title>Genomic Encyclopedia of Type Strains, Phase IV (KMG-IV): sequencing the most valuable type-strain genomes for metagenomic binning, comparative biology and taxonomic classification.</title>
        <authorList>
            <person name="Goeker M."/>
        </authorList>
    </citation>
    <scope>NUCLEOTIDE SEQUENCE [LARGE SCALE GENOMIC DNA]</scope>
    <source>
        <strain evidence="2 3">DSM 15581</strain>
    </source>
</reference>
<feature type="region of interest" description="Disordered" evidence="1">
    <location>
        <begin position="1"/>
        <end position="40"/>
    </location>
</feature>
<dbReference type="GO" id="GO:0004519">
    <property type="term" value="F:endonuclease activity"/>
    <property type="evidence" value="ECO:0007669"/>
    <property type="project" value="UniProtKB-KW"/>
</dbReference>
<dbReference type="InterPro" id="IPR035437">
    <property type="entry name" value="SNase_OB-fold_sf"/>
</dbReference>
<dbReference type="Gene3D" id="2.40.50.90">
    <property type="match status" value="1"/>
</dbReference>
<organism evidence="2 3">
    <name type="scientific">Sphingomonas aquatilis</name>
    <dbReference type="NCBI Taxonomy" id="93063"/>
    <lineage>
        <taxon>Bacteria</taxon>
        <taxon>Pseudomonadati</taxon>
        <taxon>Pseudomonadota</taxon>
        <taxon>Alphaproteobacteria</taxon>
        <taxon>Sphingomonadales</taxon>
        <taxon>Sphingomonadaceae</taxon>
        <taxon>Sphingomonas</taxon>
    </lineage>
</organism>
<protein>
    <submittedName>
        <fullName evidence="2">Endonuclease YncB(Thermonuclease family)</fullName>
    </submittedName>
</protein>
<dbReference type="SUPFAM" id="SSF50199">
    <property type="entry name" value="Staphylococcal nuclease"/>
    <property type="match status" value="1"/>
</dbReference>
<keyword evidence="2" id="KW-0255">Endonuclease</keyword>